<proteinExistence type="inferred from homology"/>
<evidence type="ECO:0000256" key="12">
    <source>
        <dbReference type="SAM" id="MobiDB-lite"/>
    </source>
</evidence>
<evidence type="ECO:0000256" key="5">
    <source>
        <dbReference type="ARBA" id="ARBA00022892"/>
    </source>
</evidence>
<dbReference type="EMBL" id="JAGMUU010000002">
    <property type="protein sequence ID" value="KAH7160059.1"/>
    <property type="molecule type" value="Genomic_DNA"/>
</dbReference>
<evidence type="ECO:0000256" key="10">
    <source>
        <dbReference type="RuleBase" id="RU364018"/>
    </source>
</evidence>
<evidence type="ECO:0000256" key="2">
    <source>
        <dbReference type="ARBA" id="ARBA00011775"/>
    </source>
</evidence>
<dbReference type="GO" id="GO:0006888">
    <property type="term" value="P:endoplasmic reticulum to Golgi vesicle-mediated transport"/>
    <property type="evidence" value="ECO:0007669"/>
    <property type="project" value="TreeGrafter"/>
</dbReference>
<keyword evidence="4 10" id="KW-0963">Cytoplasm</keyword>
<dbReference type="FunFam" id="3.30.450.60:FF:000003">
    <property type="entry name" value="Coatomer subunit delta"/>
    <property type="match status" value="1"/>
</dbReference>
<evidence type="ECO:0000256" key="11">
    <source>
        <dbReference type="RuleBase" id="RU366052"/>
    </source>
</evidence>
<evidence type="ECO:0000313" key="15">
    <source>
        <dbReference type="Proteomes" id="UP000717696"/>
    </source>
</evidence>
<dbReference type="PANTHER" id="PTHR10121">
    <property type="entry name" value="COATOMER SUBUNIT DELTA"/>
    <property type="match status" value="1"/>
</dbReference>
<sequence length="514" mass="57081">MVVLAASICTRGGKAVLSRQFREMPRSRIEALLASFPKLADSGTQHTTVEQDNVRFVYQPLDELYMVLITNRQSNILQDIDSLHLFAQVVTSTCKTLDEREIVKNAYELLSAFDELVTLGYRENLTISQIKTFLEMESHEERIQEIIARNKELEATEERKRKAKQLEMQRKDAARGGGRPGGMPRTPTYPTYTPPARSTTADTYDSYEAEKNKTFNKSSAPKAKGMQLGKKSKTTDMFERVRGDMGGEIDDSPLVAPTPIQHVETAEPRISSSLDRDAIHVTISESVSAKLSREGTVNSVSITGDLTLRISDPSLTKLKLGLHAIASHGAQFRTHPNVDRNLFNASKVIQMSNAARGFPVNNAVGVLRWRASPKVDDPSACPITFTVWINNEGGKYNMTVEYELTGNDALKDVSVVIPYSGSEPVVSSYDATYDVSGDAVEWTIGNVDEDSSSGSFEFEAVSSDENDFFPMTVRFTKSKPFVDVDILSASLLEEDEEVTFSREVKCHSENFLIE</sequence>
<dbReference type="SUPFAM" id="SSF49447">
    <property type="entry name" value="Second domain of Mu2 adaptin subunit (ap50) of ap2 adaptor"/>
    <property type="match status" value="1"/>
</dbReference>
<dbReference type="GO" id="GO:0051645">
    <property type="term" value="P:Golgi localization"/>
    <property type="evidence" value="ECO:0007669"/>
    <property type="project" value="TreeGrafter"/>
</dbReference>
<protein>
    <recommendedName>
        <fullName evidence="10">Coatomer subunit delta</fullName>
    </recommendedName>
</protein>
<dbReference type="GO" id="GO:0006890">
    <property type="term" value="P:retrograde vesicle-mediated transport, Golgi to endoplasmic reticulum"/>
    <property type="evidence" value="ECO:0007669"/>
    <property type="project" value="UniProtKB-UniRule"/>
</dbReference>
<feature type="compositionally biased region" description="Low complexity" evidence="12">
    <location>
        <begin position="182"/>
        <end position="200"/>
    </location>
</feature>
<evidence type="ECO:0000259" key="13">
    <source>
        <dbReference type="PROSITE" id="PS51072"/>
    </source>
</evidence>
<evidence type="ECO:0000256" key="9">
    <source>
        <dbReference type="ARBA" id="ARBA00023329"/>
    </source>
</evidence>
<keyword evidence="8 10" id="KW-0472">Membrane</keyword>
<comment type="function">
    <text evidence="10">The coatomer is a cytosolic protein complex that binds to dilysine motifs and reversibly associates with Golgi non-clathrin-coated vesicles, which further mediate biosynthetic protein transport from the ER, via the Golgi up to the trans Golgi network. Coatomer complex is required for budding from Golgi membranes, and is essential for the retrograde Golgi-to-ER transport of dilysine-tagged proteins.</text>
</comment>
<dbReference type="InterPro" id="IPR011012">
    <property type="entry name" value="Longin-like_dom_sf"/>
</dbReference>
<evidence type="ECO:0000256" key="1">
    <source>
        <dbReference type="ARBA" id="ARBA00010516"/>
    </source>
</evidence>
<dbReference type="Gene3D" id="3.30.450.60">
    <property type="match status" value="1"/>
</dbReference>
<evidence type="ECO:0000313" key="14">
    <source>
        <dbReference type="EMBL" id="KAH7160059.1"/>
    </source>
</evidence>
<comment type="subunit">
    <text evidence="2 10">Oligomeric complex that consists of at least the alpha, beta, beta', gamma, delta, epsilon and zeta subunits.</text>
</comment>
<dbReference type="PROSITE" id="PS51072">
    <property type="entry name" value="MHD"/>
    <property type="match status" value="1"/>
</dbReference>
<name>A0A9P9JB27_9HYPO</name>
<feature type="compositionally biased region" description="Basic and acidic residues" evidence="12">
    <location>
        <begin position="155"/>
        <end position="174"/>
    </location>
</feature>
<dbReference type="GO" id="GO:0015031">
    <property type="term" value="P:protein transport"/>
    <property type="evidence" value="ECO:0007669"/>
    <property type="project" value="UniProtKB-KW"/>
</dbReference>
<dbReference type="Pfam" id="PF01217">
    <property type="entry name" value="Clat_adaptor_s"/>
    <property type="match status" value="1"/>
</dbReference>
<dbReference type="CDD" id="cd09254">
    <property type="entry name" value="AP_delta-COPI_MHD"/>
    <property type="match status" value="1"/>
</dbReference>
<evidence type="ECO:0000256" key="4">
    <source>
        <dbReference type="ARBA" id="ARBA00022490"/>
    </source>
</evidence>
<dbReference type="Proteomes" id="UP000717696">
    <property type="component" value="Unassembled WGS sequence"/>
</dbReference>
<comment type="caution">
    <text evidence="14">The sequence shown here is derived from an EMBL/GenBank/DDBJ whole genome shotgun (WGS) entry which is preliminary data.</text>
</comment>
<dbReference type="InterPro" id="IPR036168">
    <property type="entry name" value="AP2_Mu_C_sf"/>
</dbReference>
<dbReference type="AlphaFoldDB" id="A0A9P9JB27"/>
<comment type="similarity">
    <text evidence="1 10">Belongs to the adaptor complexes medium subunit family. Delta-COP subfamily.</text>
</comment>
<dbReference type="SUPFAM" id="SSF64356">
    <property type="entry name" value="SNARE-like"/>
    <property type="match status" value="1"/>
</dbReference>
<feature type="region of interest" description="Disordered" evidence="12">
    <location>
        <begin position="155"/>
        <end position="200"/>
    </location>
</feature>
<evidence type="ECO:0000256" key="7">
    <source>
        <dbReference type="ARBA" id="ARBA00023034"/>
    </source>
</evidence>
<accession>A0A9P9JB27</accession>
<organism evidence="14 15">
    <name type="scientific">Dactylonectria estremocensis</name>
    <dbReference type="NCBI Taxonomy" id="1079267"/>
    <lineage>
        <taxon>Eukaryota</taxon>
        <taxon>Fungi</taxon>
        <taxon>Dikarya</taxon>
        <taxon>Ascomycota</taxon>
        <taxon>Pezizomycotina</taxon>
        <taxon>Sordariomycetes</taxon>
        <taxon>Hypocreomycetidae</taxon>
        <taxon>Hypocreales</taxon>
        <taxon>Nectriaceae</taxon>
        <taxon>Dactylonectria</taxon>
    </lineage>
</organism>
<reference evidence="14" key="1">
    <citation type="journal article" date="2021" name="Nat. Commun.">
        <title>Genetic determinants of endophytism in the Arabidopsis root mycobiome.</title>
        <authorList>
            <person name="Mesny F."/>
            <person name="Miyauchi S."/>
            <person name="Thiergart T."/>
            <person name="Pickel B."/>
            <person name="Atanasova L."/>
            <person name="Karlsson M."/>
            <person name="Huettel B."/>
            <person name="Barry K.W."/>
            <person name="Haridas S."/>
            <person name="Chen C."/>
            <person name="Bauer D."/>
            <person name="Andreopoulos W."/>
            <person name="Pangilinan J."/>
            <person name="LaButti K."/>
            <person name="Riley R."/>
            <person name="Lipzen A."/>
            <person name="Clum A."/>
            <person name="Drula E."/>
            <person name="Henrissat B."/>
            <person name="Kohler A."/>
            <person name="Grigoriev I.V."/>
            <person name="Martin F.M."/>
            <person name="Hacquard S."/>
        </authorList>
    </citation>
    <scope>NUCLEOTIDE SEQUENCE</scope>
    <source>
        <strain evidence="14">MPI-CAGE-AT-0021</strain>
    </source>
</reference>
<keyword evidence="6 10" id="KW-0653">Protein transport</keyword>
<keyword evidence="15" id="KW-1185">Reference proteome</keyword>
<dbReference type="InterPro" id="IPR028565">
    <property type="entry name" value="MHD"/>
</dbReference>
<evidence type="ECO:0000256" key="8">
    <source>
        <dbReference type="ARBA" id="ARBA00023136"/>
    </source>
</evidence>
<comment type="subcellular location">
    <subcellularLocation>
        <location evidence="10 11">Cytoplasm</location>
    </subcellularLocation>
    <subcellularLocation>
        <location evidence="10 11">Cytoplasmic vesicle</location>
        <location evidence="10 11">COPI-coated vesicle membrane</location>
        <topology evidence="10 11">Peripheral membrane protein</topology>
        <orientation evidence="10 11">Cytoplasmic side</orientation>
    </subcellularLocation>
    <subcellularLocation>
        <location evidence="10 11">Golgi apparatus membrane</location>
        <topology evidence="10 11">Peripheral membrane protein</topology>
        <orientation evidence="10 11">Cytoplasmic side</orientation>
    </subcellularLocation>
</comment>
<dbReference type="OrthoDB" id="10266042at2759"/>
<dbReference type="GO" id="GO:0000139">
    <property type="term" value="C:Golgi membrane"/>
    <property type="evidence" value="ECO:0007669"/>
    <property type="project" value="UniProtKB-SubCell"/>
</dbReference>
<dbReference type="InterPro" id="IPR027059">
    <property type="entry name" value="Coatomer_dsu"/>
</dbReference>
<keyword evidence="3 10" id="KW-0813">Transport</keyword>
<keyword evidence="9 10" id="KW-0968">Cytoplasmic vesicle</keyword>
<dbReference type="CDD" id="cd14830">
    <property type="entry name" value="Delta_COP_N"/>
    <property type="match status" value="1"/>
</dbReference>
<dbReference type="GO" id="GO:0030126">
    <property type="term" value="C:COPI vesicle coat"/>
    <property type="evidence" value="ECO:0007669"/>
    <property type="project" value="UniProtKB-UniRule"/>
</dbReference>
<dbReference type="InterPro" id="IPR022775">
    <property type="entry name" value="AP_mu_sigma_su"/>
</dbReference>
<gene>
    <name evidence="14" type="ORF">B0J13DRAFT_493441</name>
</gene>
<dbReference type="Gene3D" id="2.60.40.1170">
    <property type="entry name" value="Mu homology domain, subdomain B"/>
    <property type="match status" value="2"/>
</dbReference>
<evidence type="ECO:0000256" key="6">
    <source>
        <dbReference type="ARBA" id="ARBA00022927"/>
    </source>
</evidence>
<dbReference type="PANTHER" id="PTHR10121:SF0">
    <property type="entry name" value="COATOMER SUBUNIT DELTA"/>
    <property type="match status" value="1"/>
</dbReference>
<keyword evidence="7 10" id="KW-0333">Golgi apparatus</keyword>
<keyword evidence="5 10" id="KW-0931">ER-Golgi transport</keyword>
<feature type="domain" description="MHD" evidence="13">
    <location>
        <begin position="276"/>
        <end position="514"/>
    </location>
</feature>
<dbReference type="Pfam" id="PF00928">
    <property type="entry name" value="Adap_comp_sub"/>
    <property type="match status" value="1"/>
</dbReference>
<evidence type="ECO:0000256" key="3">
    <source>
        <dbReference type="ARBA" id="ARBA00022448"/>
    </source>
</evidence>